<sequence>MKNDTSPQQLETYSKGYHLLAGFFLGPFDRKLLSHAQALPYVMESLRRAYRGAPDEAALLDLAGADHYELFCRQVFPYESFFLSEDARLGGSVSGAVQDFYGRYRFEDELLLQESPDHFGLQLRFLGFLINREATALKARKLREAKAMRHAQRDFLSEHLLHWIYPLVVSVREHGFCFFSFLTEVAFELVLEHWRLLAAHSDKPQAIRHHSGEATEAFEPEAFLEQEETDLKKITGILMRPMQSGVMLSHKTMARVTQASRLPGFFNQRETTFKKLLETAIEYEKLPEVLQSLDACLLQWKQNYEAAPGELKPFTEHWIKRLENSRRVVDAMLKATATQ</sequence>
<gene>
    <name evidence="2" type="ordered locus">Ctha_0120</name>
</gene>
<dbReference type="InterPro" id="IPR020945">
    <property type="entry name" value="DMSO/NO3_reduct_chaperone"/>
</dbReference>
<dbReference type="eggNOG" id="COG3381">
    <property type="taxonomic scope" value="Bacteria"/>
</dbReference>
<dbReference type="SUPFAM" id="SSF89155">
    <property type="entry name" value="TorD-like"/>
    <property type="match status" value="1"/>
</dbReference>
<evidence type="ECO:0000313" key="3">
    <source>
        <dbReference type="Proteomes" id="UP000001208"/>
    </source>
</evidence>
<dbReference type="PANTHER" id="PTHR34227:SF1">
    <property type="entry name" value="DIMETHYL SULFOXIDE REDUCTASE CHAPERONE-RELATED"/>
    <property type="match status" value="1"/>
</dbReference>
<dbReference type="HOGENOM" id="CLU_818097_0_0_10"/>
<dbReference type="OrthoDB" id="147162at2"/>
<dbReference type="KEGG" id="cts:Ctha_0120"/>
<dbReference type="RefSeq" id="WP_012498675.1">
    <property type="nucleotide sequence ID" value="NC_011026.1"/>
</dbReference>
<dbReference type="Gene3D" id="1.10.3480.10">
    <property type="entry name" value="TorD-like"/>
    <property type="match status" value="1"/>
</dbReference>
<evidence type="ECO:0000313" key="2">
    <source>
        <dbReference type="EMBL" id="ACF12591.1"/>
    </source>
</evidence>
<accession>B3QSU8</accession>
<dbReference type="STRING" id="517418.Ctha_0120"/>
<proteinExistence type="predicted"/>
<organism evidence="2 3">
    <name type="scientific">Chloroherpeton thalassium (strain ATCC 35110 / GB-78)</name>
    <dbReference type="NCBI Taxonomy" id="517418"/>
    <lineage>
        <taxon>Bacteria</taxon>
        <taxon>Pseudomonadati</taxon>
        <taxon>Chlorobiota</taxon>
        <taxon>Chlorobiia</taxon>
        <taxon>Chlorobiales</taxon>
        <taxon>Chloroherpetonaceae</taxon>
        <taxon>Chloroherpeton</taxon>
    </lineage>
</organism>
<dbReference type="InterPro" id="IPR050289">
    <property type="entry name" value="TorD/DmsD_chaperones"/>
</dbReference>
<keyword evidence="3" id="KW-1185">Reference proteome</keyword>
<keyword evidence="1" id="KW-0143">Chaperone</keyword>
<protein>
    <submittedName>
        <fullName evidence="2">Uncharacterized protein</fullName>
    </submittedName>
</protein>
<dbReference type="AlphaFoldDB" id="B3QSU8"/>
<dbReference type="EMBL" id="CP001100">
    <property type="protein sequence ID" value="ACF12591.1"/>
    <property type="molecule type" value="Genomic_DNA"/>
</dbReference>
<reference evidence="2 3" key="1">
    <citation type="submission" date="2008-06" db="EMBL/GenBank/DDBJ databases">
        <title>Complete sequence of Chloroherpeton thalassium ATCC 35110.</title>
        <authorList>
            <consortium name="US DOE Joint Genome Institute"/>
            <person name="Lucas S."/>
            <person name="Copeland A."/>
            <person name="Lapidus A."/>
            <person name="Glavina del Rio T."/>
            <person name="Dalin E."/>
            <person name="Tice H."/>
            <person name="Bruce D."/>
            <person name="Goodwin L."/>
            <person name="Pitluck S."/>
            <person name="Schmutz J."/>
            <person name="Larimer F."/>
            <person name="Land M."/>
            <person name="Hauser L."/>
            <person name="Kyrpides N."/>
            <person name="Mikhailova N."/>
            <person name="Liu Z."/>
            <person name="Li T."/>
            <person name="Zhao F."/>
            <person name="Overmann J."/>
            <person name="Bryant D.A."/>
            <person name="Richardson P."/>
        </authorList>
    </citation>
    <scope>NUCLEOTIDE SEQUENCE [LARGE SCALE GENOMIC DNA]</scope>
    <source>
        <strain evidence="3">ATCC 35110 / GB-78</strain>
    </source>
</reference>
<dbReference type="InterPro" id="IPR036411">
    <property type="entry name" value="TorD-like_sf"/>
</dbReference>
<evidence type="ECO:0000256" key="1">
    <source>
        <dbReference type="ARBA" id="ARBA00023186"/>
    </source>
</evidence>
<dbReference type="PANTHER" id="PTHR34227">
    <property type="entry name" value="CHAPERONE PROTEIN YCDY"/>
    <property type="match status" value="1"/>
</dbReference>
<name>B3QSU8_CHLT3</name>
<dbReference type="Pfam" id="PF02613">
    <property type="entry name" value="Nitrate_red_del"/>
    <property type="match status" value="1"/>
</dbReference>
<dbReference type="Proteomes" id="UP000001208">
    <property type="component" value="Chromosome"/>
</dbReference>